<reference evidence="2" key="1">
    <citation type="journal article" date="2010" name="Science">
        <title>Signatures of adaptation to obligate biotrophy in the Hyaloperonospora arabidopsidis genome.</title>
        <authorList>
            <person name="Baxter L."/>
            <person name="Tripathy S."/>
            <person name="Ishaque N."/>
            <person name="Boot N."/>
            <person name="Cabral A."/>
            <person name="Kemen E."/>
            <person name="Thines M."/>
            <person name="Ah-Fong A."/>
            <person name="Anderson R."/>
            <person name="Badejoko W."/>
            <person name="Bittner-Eddy P."/>
            <person name="Boore J.L."/>
            <person name="Chibucos M.C."/>
            <person name="Coates M."/>
            <person name="Dehal P."/>
            <person name="Delehaunty K."/>
            <person name="Dong S."/>
            <person name="Downton P."/>
            <person name="Dumas B."/>
            <person name="Fabro G."/>
            <person name="Fronick C."/>
            <person name="Fuerstenberg S.I."/>
            <person name="Fulton L."/>
            <person name="Gaulin E."/>
            <person name="Govers F."/>
            <person name="Hughes L."/>
            <person name="Humphray S."/>
            <person name="Jiang R.H."/>
            <person name="Judelson H."/>
            <person name="Kamoun S."/>
            <person name="Kyung K."/>
            <person name="Meijer H."/>
            <person name="Minx P."/>
            <person name="Morris P."/>
            <person name="Nelson J."/>
            <person name="Phuntumart V."/>
            <person name="Qutob D."/>
            <person name="Rehmany A."/>
            <person name="Rougon-Cardoso A."/>
            <person name="Ryden P."/>
            <person name="Torto-Alalibo T."/>
            <person name="Studholme D."/>
            <person name="Wang Y."/>
            <person name="Win J."/>
            <person name="Wood J."/>
            <person name="Clifton S.W."/>
            <person name="Rogers J."/>
            <person name="Van den Ackerveken G."/>
            <person name="Jones J.D."/>
            <person name="McDowell J.M."/>
            <person name="Beynon J."/>
            <person name="Tyler B.M."/>
        </authorList>
    </citation>
    <scope>NUCLEOTIDE SEQUENCE [LARGE SCALE GENOMIC DNA]</scope>
    <source>
        <strain evidence="2">Emoy2</strain>
    </source>
</reference>
<keyword evidence="2" id="KW-1185">Reference proteome</keyword>
<accession>M4BD27</accession>
<dbReference type="HOGENOM" id="CLU_2799419_0_0_1"/>
<organism evidence="1 2">
    <name type="scientific">Hyaloperonospora arabidopsidis (strain Emoy2)</name>
    <name type="common">Downy mildew agent</name>
    <name type="synonym">Peronospora arabidopsidis</name>
    <dbReference type="NCBI Taxonomy" id="559515"/>
    <lineage>
        <taxon>Eukaryota</taxon>
        <taxon>Sar</taxon>
        <taxon>Stramenopiles</taxon>
        <taxon>Oomycota</taxon>
        <taxon>Peronosporomycetes</taxon>
        <taxon>Peronosporales</taxon>
        <taxon>Peronosporaceae</taxon>
        <taxon>Hyaloperonospora</taxon>
    </lineage>
</organism>
<dbReference type="EnsemblProtists" id="HpaT804194">
    <property type="protein sequence ID" value="HpaP804194"/>
    <property type="gene ID" value="HpaG804194"/>
</dbReference>
<evidence type="ECO:0000313" key="2">
    <source>
        <dbReference type="Proteomes" id="UP000011713"/>
    </source>
</evidence>
<proteinExistence type="predicted"/>
<name>M4BD27_HYAAE</name>
<dbReference type="Proteomes" id="UP000011713">
    <property type="component" value="Unassembled WGS sequence"/>
</dbReference>
<sequence>MVCLTDPGRRSTDHRIPLCKKGRWTIPKLRAPKTLRTGARSRDGSSGQKVKRFKHLHISDKAIALKSW</sequence>
<evidence type="ECO:0000313" key="1">
    <source>
        <dbReference type="EnsemblProtists" id="HpaP804194"/>
    </source>
</evidence>
<dbReference type="InParanoid" id="M4BD27"/>
<dbReference type="AlphaFoldDB" id="M4BD27"/>
<dbReference type="EMBL" id="JH598146">
    <property type="status" value="NOT_ANNOTATED_CDS"/>
    <property type="molecule type" value="Genomic_DNA"/>
</dbReference>
<reference evidence="1" key="2">
    <citation type="submission" date="2015-06" db="UniProtKB">
        <authorList>
            <consortium name="EnsemblProtists"/>
        </authorList>
    </citation>
    <scope>IDENTIFICATION</scope>
    <source>
        <strain evidence="1">Emoy2</strain>
    </source>
</reference>
<dbReference type="VEuPathDB" id="FungiDB:HpaG804194"/>
<protein>
    <submittedName>
        <fullName evidence="1">Uncharacterized protein</fullName>
    </submittedName>
</protein>